<dbReference type="AlphaFoldDB" id="A0A0F8ZL10"/>
<evidence type="ECO:0008006" key="3">
    <source>
        <dbReference type="Google" id="ProtNLM"/>
    </source>
</evidence>
<dbReference type="EMBL" id="LAZR01062873">
    <property type="protein sequence ID" value="KKK60631.1"/>
    <property type="molecule type" value="Genomic_DNA"/>
</dbReference>
<protein>
    <recommendedName>
        <fullName evidence="3">Methanolan biosynthesis EpsI domain-containing protein</fullName>
    </recommendedName>
</protein>
<comment type="caution">
    <text evidence="2">The sequence shown here is derived from an EMBL/GenBank/DDBJ whole genome shotgun (WGS) entry which is preliminary data.</text>
</comment>
<keyword evidence="1" id="KW-0812">Transmembrane</keyword>
<organism evidence="2">
    <name type="scientific">marine sediment metagenome</name>
    <dbReference type="NCBI Taxonomy" id="412755"/>
    <lineage>
        <taxon>unclassified sequences</taxon>
        <taxon>metagenomes</taxon>
        <taxon>ecological metagenomes</taxon>
    </lineage>
</organism>
<reference evidence="2" key="1">
    <citation type="journal article" date="2015" name="Nature">
        <title>Complex archaea that bridge the gap between prokaryotes and eukaryotes.</title>
        <authorList>
            <person name="Spang A."/>
            <person name="Saw J.H."/>
            <person name="Jorgensen S.L."/>
            <person name="Zaremba-Niedzwiedzka K."/>
            <person name="Martijn J."/>
            <person name="Lind A.E."/>
            <person name="van Eijk R."/>
            <person name="Schleper C."/>
            <person name="Guy L."/>
            <person name="Ettema T.J."/>
        </authorList>
    </citation>
    <scope>NUCLEOTIDE SEQUENCE</scope>
</reference>
<evidence type="ECO:0000313" key="2">
    <source>
        <dbReference type="EMBL" id="KKK60631.1"/>
    </source>
</evidence>
<name>A0A0F8ZL10_9ZZZZ</name>
<feature type="transmembrane region" description="Helical" evidence="1">
    <location>
        <begin position="20"/>
        <end position="40"/>
    </location>
</feature>
<gene>
    <name evidence="2" type="ORF">LCGC14_3022420</name>
</gene>
<evidence type="ECO:0000256" key="1">
    <source>
        <dbReference type="SAM" id="Phobius"/>
    </source>
</evidence>
<keyword evidence="1" id="KW-1133">Transmembrane helix</keyword>
<accession>A0A0F8ZL10</accession>
<sequence length="292" mass="32239">MTGGANQGAAPKRPGSGGWIHFGVAAGILLLAAVGFHTAVASLRIHLVKAPVPWPEGTEVAEHRLMSFPERIGAYVQAADGELNRETDGEPDGAQVIAKELLDEMDITKSPQNWYFQGIYRDSRAPGTYKTRGGLYFWLSITYYTGMSDPVPHVAEVCLGASGADILARETVTLTVPTDQPEWRSVGVRRVAYAIRRPGAETLTSAQYYLFSMNGTPTSSRTKVRKDLMLPWNKYCYYAKIQVAMLRPQRDLRAGDDACREFLREAIAAALRFLPSAEDVEKLERIDGNQRS</sequence>
<keyword evidence="1" id="KW-0472">Membrane</keyword>
<proteinExistence type="predicted"/>